<accession>A0ABT9P382</accession>
<organism evidence="4 5">
    <name type="scientific">Kineosporia succinea</name>
    <dbReference type="NCBI Taxonomy" id="84632"/>
    <lineage>
        <taxon>Bacteria</taxon>
        <taxon>Bacillati</taxon>
        <taxon>Actinomycetota</taxon>
        <taxon>Actinomycetes</taxon>
        <taxon>Kineosporiales</taxon>
        <taxon>Kineosporiaceae</taxon>
        <taxon>Kineosporia</taxon>
    </lineage>
</organism>
<feature type="chain" id="PRO_5047493182" description="DUF4832 domain-containing protein" evidence="1">
    <location>
        <begin position="28"/>
        <end position="458"/>
    </location>
</feature>
<proteinExistence type="predicted"/>
<dbReference type="InterPro" id="IPR032267">
    <property type="entry name" value="DUF4832"/>
</dbReference>
<gene>
    <name evidence="4" type="ORF">J2S57_002775</name>
</gene>
<evidence type="ECO:0008006" key="6">
    <source>
        <dbReference type="Google" id="ProtNLM"/>
    </source>
</evidence>
<comment type="caution">
    <text evidence="4">The sequence shown here is derived from an EMBL/GenBank/DDBJ whole genome shotgun (WGS) entry which is preliminary data.</text>
</comment>
<evidence type="ECO:0000259" key="2">
    <source>
        <dbReference type="Pfam" id="PF16116"/>
    </source>
</evidence>
<evidence type="ECO:0000256" key="1">
    <source>
        <dbReference type="SAM" id="SignalP"/>
    </source>
</evidence>
<dbReference type="Pfam" id="PF16173">
    <property type="entry name" value="DUF4874"/>
    <property type="match status" value="1"/>
</dbReference>
<evidence type="ECO:0000313" key="4">
    <source>
        <dbReference type="EMBL" id="MDP9827026.1"/>
    </source>
</evidence>
<keyword evidence="1" id="KW-0732">Signal</keyword>
<feature type="domain" description="DUF4874" evidence="3">
    <location>
        <begin position="44"/>
        <end position="219"/>
    </location>
</feature>
<dbReference type="Pfam" id="PF16116">
    <property type="entry name" value="DUF4832"/>
    <property type="match status" value="1"/>
</dbReference>
<feature type="domain" description="DUF4832" evidence="2">
    <location>
        <begin position="245"/>
        <end position="438"/>
    </location>
</feature>
<sequence>MRYTKRVLAGTLAGLVLCGGLAINASAAEPSTVTYRASDATIANPERGFYKHTETHSTGYQALSAETLKGYREQGITQILRVFYLEDFVSADLSADYLAKVQKDLDTAREAGVSVIVRFAYAQGGDWPYSPPYGDASLDTVLGHIDQLEPVFHDNADVIALVQQGFIGLWGEGYYTDHFVANPADPGVVTEADWDKRNAVVKALLEAVPDERMVAARTMFSKQQYVGSATALTGEQAFDGSDQARLGHHNDCFLASADDFGTFLSDPITLDQEYLEQDSQYLPVGGETCGVNAPRSEWASASAEMARYHYSYLNRDYNTDVLNSWGADGLEATAKNLGYRVVLQQSSVENDTVSVTLVNQGWAAPYNERTAKLVLKSGDSTVAVDFESDADVRTWRPGQPVTLTGSVDEAPAGTYEVYLSIPSAQAEENPDYAIQTANTGTWDPSTGLNDLNQKVTVG</sequence>
<dbReference type="InterPro" id="IPR032379">
    <property type="entry name" value="DUF4874"/>
</dbReference>
<keyword evidence="5" id="KW-1185">Reference proteome</keyword>
<evidence type="ECO:0000313" key="5">
    <source>
        <dbReference type="Proteomes" id="UP001235712"/>
    </source>
</evidence>
<evidence type="ECO:0000259" key="3">
    <source>
        <dbReference type="Pfam" id="PF16173"/>
    </source>
</evidence>
<reference evidence="4 5" key="1">
    <citation type="submission" date="2023-07" db="EMBL/GenBank/DDBJ databases">
        <title>Sequencing the genomes of 1000 actinobacteria strains.</title>
        <authorList>
            <person name="Klenk H.-P."/>
        </authorList>
    </citation>
    <scope>NUCLEOTIDE SEQUENCE [LARGE SCALE GENOMIC DNA]</scope>
    <source>
        <strain evidence="4 5">DSM 44388</strain>
    </source>
</reference>
<dbReference type="RefSeq" id="WP_307242507.1">
    <property type="nucleotide sequence ID" value="NZ_JAUSQZ010000001.1"/>
</dbReference>
<name>A0ABT9P382_9ACTN</name>
<dbReference type="Proteomes" id="UP001235712">
    <property type="component" value="Unassembled WGS sequence"/>
</dbReference>
<feature type="signal peptide" evidence="1">
    <location>
        <begin position="1"/>
        <end position="27"/>
    </location>
</feature>
<dbReference type="EMBL" id="JAUSQZ010000001">
    <property type="protein sequence ID" value="MDP9827026.1"/>
    <property type="molecule type" value="Genomic_DNA"/>
</dbReference>
<protein>
    <recommendedName>
        <fullName evidence="6">DUF4832 domain-containing protein</fullName>
    </recommendedName>
</protein>